<keyword evidence="8" id="KW-1185">Reference proteome</keyword>
<evidence type="ECO:0000256" key="1">
    <source>
        <dbReference type="ARBA" id="ARBA00007074"/>
    </source>
</evidence>
<dbReference type="PROSITE" id="PS51935">
    <property type="entry name" value="NLPC_P60"/>
    <property type="match status" value="1"/>
</dbReference>
<evidence type="ECO:0000313" key="7">
    <source>
        <dbReference type="EMBL" id="OAQ61162.2"/>
    </source>
</evidence>
<dbReference type="AlphaFoldDB" id="A0A179F6X9"/>
<evidence type="ECO:0000256" key="4">
    <source>
        <dbReference type="ARBA" id="ARBA00022807"/>
    </source>
</evidence>
<dbReference type="KEGG" id="pchm:VFPPC_02169"/>
<evidence type="ECO:0000256" key="3">
    <source>
        <dbReference type="ARBA" id="ARBA00022801"/>
    </source>
</evidence>
<evidence type="ECO:0000256" key="2">
    <source>
        <dbReference type="ARBA" id="ARBA00022670"/>
    </source>
</evidence>
<keyword evidence="4" id="KW-0788">Thiol protease</keyword>
<comment type="similarity">
    <text evidence="1">Belongs to the peptidase C40 family.</text>
</comment>
<dbReference type="InterPro" id="IPR000064">
    <property type="entry name" value="NLP_P60_dom"/>
</dbReference>
<keyword evidence="5" id="KW-0732">Signal</keyword>
<feature type="signal peptide" evidence="5">
    <location>
        <begin position="1"/>
        <end position="22"/>
    </location>
</feature>
<reference evidence="7 8" key="1">
    <citation type="journal article" date="2016" name="PLoS Pathog.">
        <title>Biosynthesis of antibiotic leucinostatins in bio-control fungus Purpureocillium lilacinum and their inhibition on phytophthora revealed by genome mining.</title>
        <authorList>
            <person name="Wang G."/>
            <person name="Liu Z."/>
            <person name="Lin R."/>
            <person name="Li E."/>
            <person name="Mao Z."/>
            <person name="Ling J."/>
            <person name="Yang Y."/>
            <person name="Yin W.B."/>
            <person name="Xie B."/>
        </authorList>
    </citation>
    <scope>NUCLEOTIDE SEQUENCE [LARGE SCALE GENOMIC DNA]</scope>
    <source>
        <strain evidence="7">170</strain>
    </source>
</reference>
<dbReference type="Pfam" id="PF23795">
    <property type="entry name" value="SH3_YKFC_2nd"/>
    <property type="match status" value="1"/>
</dbReference>
<keyword evidence="3" id="KW-0378">Hydrolase</keyword>
<dbReference type="SUPFAM" id="SSF54001">
    <property type="entry name" value="Cysteine proteinases"/>
    <property type="match status" value="1"/>
</dbReference>
<protein>
    <submittedName>
        <fullName evidence="7">NlpC/P60 family domain-containing protein</fullName>
    </submittedName>
</protein>
<dbReference type="RefSeq" id="XP_018138971.2">
    <property type="nucleotide sequence ID" value="XM_018281865.2"/>
</dbReference>
<comment type="caution">
    <text evidence="7">The sequence shown here is derived from an EMBL/GenBank/DDBJ whole genome shotgun (WGS) entry which is preliminary data.</text>
</comment>
<dbReference type="Pfam" id="PF00877">
    <property type="entry name" value="NLPC_P60"/>
    <property type="match status" value="1"/>
</dbReference>
<dbReference type="PANTHER" id="PTHR47053:SF3">
    <property type="entry name" value="GAMMA-D-GLUTAMYL-L-LYSINE DIPEPTIDYL-PEPTIDASE"/>
    <property type="match status" value="1"/>
</dbReference>
<gene>
    <name evidence="7" type="ORF">VFPPC_02169</name>
</gene>
<sequence length="347" mass="38186">MFSNTFAPFTAVTLSLLAAANALPSNTNQLFKKSTTKTGFINVTVATLWTNSSMPRVIDAPAISSPVDIPKWLSSMTVDQFRDLTDSSRTQSQALYGARVEITDTKDNWYEVAVTSQISPNNKLGYPGWIPASQVAMREPLYEELQDKRPFALVNKGPMTALYHDVQLKRKIMDLSYNTRLPLLLKLGKAVQVAVPGSIGYLAASEVSVYNTASDIPYPTGQDLIESGKMFLNHPYLWGGASGYAFDCSGFTSTMYAAHGIAIARDSGPQAYFTNTGPIIDRSDLQTGDLIFYASNTSNPKSIYHVAMYAGDDNMLESYAAGTPLRLTPVRFNDDYWGAKRYLEPKK</sequence>
<dbReference type="STRING" id="1380566.A0A179F6X9"/>
<name>A0A179F6X9_METCM</name>
<dbReference type="Gene3D" id="3.90.1720.10">
    <property type="entry name" value="endopeptidase domain like (from Nostoc punctiforme)"/>
    <property type="match status" value="1"/>
</dbReference>
<dbReference type="OrthoDB" id="2251794at2759"/>
<accession>A0A179F6X9</accession>
<feature type="chain" id="PRO_5012294614" evidence="5">
    <location>
        <begin position="23"/>
        <end position="347"/>
    </location>
</feature>
<keyword evidence="2" id="KW-0645">Protease</keyword>
<dbReference type="InterPro" id="IPR038765">
    <property type="entry name" value="Papain-like_cys_pep_sf"/>
</dbReference>
<dbReference type="PANTHER" id="PTHR47053">
    <property type="entry name" value="MUREIN DD-ENDOPEPTIDASE MEPH-RELATED"/>
    <property type="match status" value="1"/>
</dbReference>
<dbReference type="Proteomes" id="UP000078397">
    <property type="component" value="Unassembled WGS sequence"/>
</dbReference>
<dbReference type="GeneID" id="28845859"/>
<dbReference type="Gene3D" id="2.30.30.40">
    <property type="entry name" value="SH3 Domains"/>
    <property type="match status" value="2"/>
</dbReference>
<organism evidence="7 8">
    <name type="scientific">Pochonia chlamydosporia 170</name>
    <dbReference type="NCBI Taxonomy" id="1380566"/>
    <lineage>
        <taxon>Eukaryota</taxon>
        <taxon>Fungi</taxon>
        <taxon>Dikarya</taxon>
        <taxon>Ascomycota</taxon>
        <taxon>Pezizomycotina</taxon>
        <taxon>Sordariomycetes</taxon>
        <taxon>Hypocreomycetidae</taxon>
        <taxon>Hypocreales</taxon>
        <taxon>Clavicipitaceae</taxon>
        <taxon>Pochonia</taxon>
    </lineage>
</organism>
<dbReference type="GO" id="GO:0008234">
    <property type="term" value="F:cysteine-type peptidase activity"/>
    <property type="evidence" value="ECO:0007669"/>
    <property type="project" value="UniProtKB-KW"/>
</dbReference>
<evidence type="ECO:0000256" key="5">
    <source>
        <dbReference type="SAM" id="SignalP"/>
    </source>
</evidence>
<feature type="domain" description="NlpC/P60" evidence="6">
    <location>
        <begin position="218"/>
        <end position="347"/>
    </location>
</feature>
<dbReference type="EMBL" id="LSBJ02000001">
    <property type="protein sequence ID" value="OAQ61162.2"/>
    <property type="molecule type" value="Genomic_DNA"/>
</dbReference>
<proteinExistence type="inferred from homology"/>
<evidence type="ECO:0000259" key="6">
    <source>
        <dbReference type="PROSITE" id="PS51935"/>
    </source>
</evidence>
<dbReference type="InterPro" id="IPR051202">
    <property type="entry name" value="Peptidase_C40"/>
</dbReference>
<dbReference type="InterPro" id="IPR057812">
    <property type="entry name" value="SH3_YKFC_2nd"/>
</dbReference>
<evidence type="ECO:0000313" key="8">
    <source>
        <dbReference type="Proteomes" id="UP000078397"/>
    </source>
</evidence>
<dbReference type="GO" id="GO:0006508">
    <property type="term" value="P:proteolysis"/>
    <property type="evidence" value="ECO:0007669"/>
    <property type="project" value="UniProtKB-KW"/>
</dbReference>